<sequence>MASDRSVGYIRLLKTNRPFRNLWYAQVVSELGDWLNSIAIFALVLKVSGTGMAMATAMMAKLLPIFFVSPLAGVLIDRMNRRTIMMVSDLLRFVVVLGFLLVEDANDLWLLYTLAVVEIALAGFFEPARSAVIPSLTTREDLVTANALSGSTWSVMLALGAALGGALVSLFGIKTAFVIDACTFLVSAWFVSRIQFPKSAAAREDATSSGKPHDNGWVDGLRYLIRKPLVGVLTMLKTGLALGGGMMTLIPLFANKMFATEAAISMATGLMYSARGLGAALGPVLVKRFFGDSTRVLHLSILAAFFLGAAGFYLLSHSFNLGTAAASIGLVTFFGSIIWVFSSALIHLKAEDRYLGRVFSTEMAMLTLIMGLSNWWVGYAIDRLGWTLHEVTLGLAGAFLLPGVCWGLFLLVSKQMRKRDAVDSVCPVEPSDSKLPPSSY</sequence>
<evidence type="ECO:0000256" key="3">
    <source>
        <dbReference type="ARBA" id="ARBA00022475"/>
    </source>
</evidence>
<feature type="transmembrane region" description="Helical" evidence="7">
    <location>
        <begin position="363"/>
        <end position="381"/>
    </location>
</feature>
<dbReference type="RefSeq" id="WP_282010573.1">
    <property type="nucleotide sequence ID" value="NZ_OX336137.1"/>
</dbReference>
<dbReference type="Gene3D" id="1.20.1250.20">
    <property type="entry name" value="MFS general substrate transporter like domains"/>
    <property type="match status" value="1"/>
</dbReference>
<reference evidence="8 9" key="1">
    <citation type="submission" date="2022-09" db="EMBL/GenBank/DDBJ databases">
        <authorList>
            <person name="Kop L."/>
        </authorList>
    </citation>
    <scope>NUCLEOTIDE SEQUENCE [LARGE SCALE GENOMIC DNA]</scope>
    <source>
        <strain evidence="8 9">347</strain>
    </source>
</reference>
<feature type="transmembrane region" description="Helical" evidence="7">
    <location>
        <begin position="296"/>
        <end position="315"/>
    </location>
</feature>
<keyword evidence="2" id="KW-0813">Transport</keyword>
<dbReference type="Proteomes" id="UP001157733">
    <property type="component" value="Chromosome"/>
</dbReference>
<evidence type="ECO:0000313" key="9">
    <source>
        <dbReference type="Proteomes" id="UP001157733"/>
    </source>
</evidence>
<feature type="transmembrane region" description="Helical" evidence="7">
    <location>
        <begin position="262"/>
        <end position="284"/>
    </location>
</feature>
<dbReference type="InterPro" id="IPR036259">
    <property type="entry name" value="MFS_trans_sf"/>
</dbReference>
<proteinExistence type="predicted"/>
<protein>
    <submittedName>
        <fullName evidence="8">Major facilitator superfamily MFS_1</fullName>
    </submittedName>
</protein>
<evidence type="ECO:0000256" key="6">
    <source>
        <dbReference type="ARBA" id="ARBA00023136"/>
    </source>
</evidence>
<feature type="transmembrane region" description="Helical" evidence="7">
    <location>
        <begin position="229"/>
        <end position="250"/>
    </location>
</feature>
<keyword evidence="9" id="KW-1185">Reference proteome</keyword>
<dbReference type="PANTHER" id="PTHR43266">
    <property type="entry name" value="MACROLIDE-EFFLUX PROTEIN"/>
    <property type="match status" value="1"/>
</dbReference>
<evidence type="ECO:0000256" key="2">
    <source>
        <dbReference type="ARBA" id="ARBA00022448"/>
    </source>
</evidence>
<feature type="transmembrane region" description="Helical" evidence="7">
    <location>
        <begin position="108"/>
        <end position="125"/>
    </location>
</feature>
<evidence type="ECO:0000313" key="8">
    <source>
        <dbReference type="EMBL" id="CAI2717649.1"/>
    </source>
</evidence>
<evidence type="ECO:0000256" key="1">
    <source>
        <dbReference type="ARBA" id="ARBA00004651"/>
    </source>
</evidence>
<keyword evidence="5 7" id="KW-1133">Transmembrane helix</keyword>
<dbReference type="PRINTS" id="PR01988">
    <property type="entry name" value="EXPORTERBACE"/>
</dbReference>
<dbReference type="PANTHER" id="PTHR43266:SF2">
    <property type="entry name" value="MAJOR FACILITATOR SUPERFAMILY (MFS) PROFILE DOMAIN-CONTAINING PROTEIN"/>
    <property type="match status" value="1"/>
</dbReference>
<dbReference type="CDD" id="cd06173">
    <property type="entry name" value="MFS_MefA_like"/>
    <property type="match status" value="1"/>
</dbReference>
<dbReference type="Pfam" id="PF05977">
    <property type="entry name" value="MFS_3"/>
    <property type="match status" value="1"/>
</dbReference>
<accession>A0ABN8VZS2</accession>
<organism evidence="8 9">
    <name type="scientific">Nitrospina watsonii</name>
    <dbReference type="NCBI Taxonomy" id="1323948"/>
    <lineage>
        <taxon>Bacteria</taxon>
        <taxon>Pseudomonadati</taxon>
        <taxon>Nitrospinota/Tectimicrobiota group</taxon>
        <taxon>Nitrospinota</taxon>
        <taxon>Nitrospinia</taxon>
        <taxon>Nitrospinales</taxon>
        <taxon>Nitrospinaceae</taxon>
        <taxon>Nitrospina</taxon>
    </lineage>
</organism>
<comment type="subcellular location">
    <subcellularLocation>
        <location evidence="1">Cell membrane</location>
        <topology evidence="1">Multi-pass membrane protein</topology>
    </subcellularLocation>
</comment>
<keyword evidence="4 7" id="KW-0812">Transmembrane</keyword>
<dbReference type="InterPro" id="IPR010290">
    <property type="entry name" value="TM_effector"/>
</dbReference>
<feature type="transmembrane region" description="Helical" evidence="7">
    <location>
        <begin position="145"/>
        <end position="165"/>
    </location>
</feature>
<dbReference type="InterPro" id="IPR022324">
    <property type="entry name" value="Bacilysin_exporter_BacE_put"/>
</dbReference>
<keyword evidence="6 7" id="KW-0472">Membrane</keyword>
<evidence type="ECO:0000256" key="4">
    <source>
        <dbReference type="ARBA" id="ARBA00022692"/>
    </source>
</evidence>
<feature type="transmembrane region" description="Helical" evidence="7">
    <location>
        <begin position="51"/>
        <end position="76"/>
    </location>
</feature>
<name>A0ABN8VZS2_9BACT</name>
<evidence type="ECO:0000256" key="5">
    <source>
        <dbReference type="ARBA" id="ARBA00022989"/>
    </source>
</evidence>
<evidence type="ECO:0000256" key="7">
    <source>
        <dbReference type="SAM" id="Phobius"/>
    </source>
</evidence>
<dbReference type="SUPFAM" id="SSF103473">
    <property type="entry name" value="MFS general substrate transporter"/>
    <property type="match status" value="1"/>
</dbReference>
<feature type="transmembrane region" description="Helical" evidence="7">
    <location>
        <begin position="21"/>
        <end position="45"/>
    </location>
</feature>
<feature type="transmembrane region" description="Helical" evidence="7">
    <location>
        <begin position="321"/>
        <end position="342"/>
    </location>
</feature>
<feature type="transmembrane region" description="Helical" evidence="7">
    <location>
        <begin position="393"/>
        <end position="412"/>
    </location>
</feature>
<dbReference type="EMBL" id="OX336137">
    <property type="protein sequence ID" value="CAI2717649.1"/>
    <property type="molecule type" value="Genomic_DNA"/>
</dbReference>
<gene>
    <name evidence="8" type="ORF">NSPWAT_0790</name>
</gene>
<keyword evidence="3" id="KW-1003">Cell membrane</keyword>